<dbReference type="InterPro" id="IPR029055">
    <property type="entry name" value="Ntn_hydrolases_N"/>
</dbReference>
<dbReference type="SUPFAM" id="SSF56235">
    <property type="entry name" value="N-terminal nucleophile aminohydrolases (Ntn hydrolases)"/>
    <property type="match status" value="1"/>
</dbReference>
<comment type="pathway">
    <text evidence="1">Amino-acid biosynthesis; L-asparagine biosynthesis; L-asparagine from L-aspartate (L-Gln route): step 1/1.</text>
</comment>
<comment type="caution">
    <text evidence="6">The sequence shown here is derived from an EMBL/GenBank/DDBJ whole genome shotgun (WGS) entry which is preliminary data.</text>
</comment>
<evidence type="ECO:0000256" key="3">
    <source>
        <dbReference type="ARBA" id="ARBA00022888"/>
    </source>
</evidence>
<dbReference type="InterPro" id="IPR014729">
    <property type="entry name" value="Rossmann-like_a/b/a_fold"/>
</dbReference>
<reference evidence="6 7" key="1">
    <citation type="submission" date="2019-03" db="EMBL/GenBank/DDBJ databases">
        <title>Genomic features of bacteria from cold environments.</title>
        <authorList>
            <person name="Shen L."/>
        </authorList>
    </citation>
    <scope>NUCLEOTIDE SEQUENCE [LARGE SCALE GENOMIC DNA]</scope>
    <source>
        <strain evidence="7">T3246-1</strain>
    </source>
</reference>
<dbReference type="EMBL" id="SMNA01000005">
    <property type="protein sequence ID" value="TDE94043.1"/>
    <property type="molecule type" value="Genomic_DNA"/>
</dbReference>
<dbReference type="SUPFAM" id="SSF52402">
    <property type="entry name" value="Adenine nucleotide alpha hydrolases-like"/>
    <property type="match status" value="1"/>
</dbReference>
<dbReference type="InterPro" id="IPR001962">
    <property type="entry name" value="Asn_synthase"/>
</dbReference>
<sequence length="627" mass="67172">MQRGQAVSHEALLVAGPPGQAEADRRRALVTAAAGRLPGAGTFRVLESDTYCVALAETDPVGGTFARLQELPGGAATLDIGTARSGVGAAHSEKVSGAGSEAGRIVVDLAPAGAATISADGAAYLPGYWAEIGASFLFSTHLASLVSLGLPADMDEQGLAEYLVALHPFGERTLLRNARILGAGAVVRWHLGSGTRVTTDPLFAPSDDALNDSEAIEEFGRVWRAVIGDIATRTTDERPLLGLSGGLDSRAIAVQAADLGFRPMSYTYGSTVTYEGRVAARLAADLELPHTMIPVSDTDVLRDAPDAFFLLDGAHSPAEMYELWFRNRLTNLTSTVINGLAGGPLWGDDKGLGVRGADQALDRQWHRYAGEARVIGRLLDPGFGTDLPTMVRSGLADSMSAWDMDARGDMVIFWKFANRQTRWGGMLINSLRRIGIRTEAPFLDARFLKFAARLSMDQRRNGNLYLRAHRELFSRAAGIPRSDDGNSPNGLDHVYWSGDSSFLSQLAGLTRTHPVSGARRALRRAQQVGAEWVSSRTPFDAPARAVEVRRSVFPADLWLRTRPAYSERLLAILEGAAANPIFSAPALESAIRSVQHGRPEVGALTLAKIATAHAWSVDYGDRAAARS</sequence>
<comment type="catalytic activity">
    <reaction evidence="4">
        <text>L-aspartate + L-glutamine + ATP + H2O = L-asparagine + L-glutamate + AMP + diphosphate + H(+)</text>
        <dbReference type="Rhea" id="RHEA:12228"/>
        <dbReference type="ChEBI" id="CHEBI:15377"/>
        <dbReference type="ChEBI" id="CHEBI:15378"/>
        <dbReference type="ChEBI" id="CHEBI:29985"/>
        <dbReference type="ChEBI" id="CHEBI:29991"/>
        <dbReference type="ChEBI" id="CHEBI:30616"/>
        <dbReference type="ChEBI" id="CHEBI:33019"/>
        <dbReference type="ChEBI" id="CHEBI:58048"/>
        <dbReference type="ChEBI" id="CHEBI:58359"/>
        <dbReference type="ChEBI" id="CHEBI:456215"/>
        <dbReference type="EC" id="6.3.5.4"/>
    </reaction>
</comment>
<dbReference type="Proteomes" id="UP000504882">
    <property type="component" value="Unassembled WGS sequence"/>
</dbReference>
<dbReference type="Pfam" id="PF00733">
    <property type="entry name" value="Asn_synthase"/>
    <property type="match status" value="1"/>
</dbReference>
<organism evidence="6 7">
    <name type="scientific">Occultella glacieicola</name>
    <dbReference type="NCBI Taxonomy" id="2518684"/>
    <lineage>
        <taxon>Bacteria</taxon>
        <taxon>Bacillati</taxon>
        <taxon>Actinomycetota</taxon>
        <taxon>Actinomycetes</taxon>
        <taxon>Micrococcales</taxon>
        <taxon>Ruaniaceae</taxon>
        <taxon>Occultella</taxon>
    </lineage>
</organism>
<evidence type="ECO:0000313" key="7">
    <source>
        <dbReference type="Proteomes" id="UP000504882"/>
    </source>
</evidence>
<evidence type="ECO:0000256" key="4">
    <source>
        <dbReference type="ARBA" id="ARBA00048741"/>
    </source>
</evidence>
<dbReference type="EC" id="6.3.5.4" evidence="2"/>
<dbReference type="Gene3D" id="3.40.50.620">
    <property type="entry name" value="HUPs"/>
    <property type="match status" value="1"/>
</dbReference>
<dbReference type="PANTHER" id="PTHR43284:SF1">
    <property type="entry name" value="ASPARAGINE SYNTHETASE"/>
    <property type="match status" value="1"/>
</dbReference>
<feature type="domain" description="Asparagine synthetase" evidence="5">
    <location>
        <begin position="241"/>
        <end position="329"/>
    </location>
</feature>
<protein>
    <recommendedName>
        <fullName evidence="2">asparagine synthase (glutamine-hydrolyzing)</fullName>
        <ecNumber evidence="2">6.3.5.4</ecNumber>
    </recommendedName>
</protein>
<keyword evidence="7" id="KW-1185">Reference proteome</keyword>
<name>A0ABY2E341_9MICO</name>
<gene>
    <name evidence="6" type="ORF">EXU48_11340</name>
</gene>
<dbReference type="InterPro" id="IPR051786">
    <property type="entry name" value="ASN_synthetase/amidase"/>
</dbReference>
<evidence type="ECO:0000259" key="5">
    <source>
        <dbReference type="Pfam" id="PF00733"/>
    </source>
</evidence>
<evidence type="ECO:0000256" key="2">
    <source>
        <dbReference type="ARBA" id="ARBA00012737"/>
    </source>
</evidence>
<proteinExistence type="predicted"/>
<evidence type="ECO:0000256" key="1">
    <source>
        <dbReference type="ARBA" id="ARBA00005187"/>
    </source>
</evidence>
<keyword evidence="3" id="KW-0028">Amino-acid biosynthesis</keyword>
<dbReference type="PANTHER" id="PTHR43284">
    <property type="entry name" value="ASPARAGINE SYNTHETASE (GLUTAMINE-HYDROLYZING)"/>
    <property type="match status" value="1"/>
</dbReference>
<keyword evidence="3" id="KW-0061">Asparagine biosynthesis</keyword>
<evidence type="ECO:0000313" key="6">
    <source>
        <dbReference type="EMBL" id="TDE94043.1"/>
    </source>
</evidence>
<accession>A0ABY2E341</accession>